<comment type="cofactor">
    <cofactor evidence="2">
        <name>Ca(2+)</name>
        <dbReference type="ChEBI" id="CHEBI:29108"/>
    </cofactor>
</comment>
<accession>R0J4Z9</accession>
<dbReference type="PRINTS" id="PR01158">
    <property type="entry name" value="TOPISMRASEII"/>
</dbReference>
<dbReference type="GO" id="GO:0003918">
    <property type="term" value="F:DNA topoisomerase type II (double strand cut, ATP-hydrolyzing) activity"/>
    <property type="evidence" value="ECO:0007669"/>
    <property type="project" value="UniProtKB-UniRule"/>
</dbReference>
<keyword evidence="8 16" id="KW-0547">Nucleotide-binding</keyword>
<dbReference type="GO" id="GO:0005634">
    <property type="term" value="C:nucleus"/>
    <property type="evidence" value="ECO:0007669"/>
    <property type="project" value="EnsemblFungi"/>
</dbReference>
<dbReference type="InterPro" id="IPR013757">
    <property type="entry name" value="Topo_IIA_A_a_sf"/>
</dbReference>
<dbReference type="CDD" id="cd00187">
    <property type="entry name" value="TOP4c"/>
    <property type="match status" value="1"/>
</dbReference>
<feature type="compositionally biased region" description="Low complexity" evidence="17">
    <location>
        <begin position="1454"/>
        <end position="1464"/>
    </location>
</feature>
<dbReference type="FunFam" id="3.90.199.10:FF:000002">
    <property type="entry name" value="DNA topoisomerase 2"/>
    <property type="match status" value="1"/>
</dbReference>
<dbReference type="FunFam" id="3.30.230.10:FF:000008">
    <property type="entry name" value="DNA topoisomerase 2"/>
    <property type="match status" value="1"/>
</dbReference>
<feature type="compositionally biased region" description="Low complexity" evidence="17">
    <location>
        <begin position="1584"/>
        <end position="1616"/>
    </location>
</feature>
<dbReference type="EMBL" id="KB908481">
    <property type="protein sequence ID" value="EOA91995.1"/>
    <property type="molecule type" value="Genomic_DNA"/>
</dbReference>
<dbReference type="EC" id="5.6.2.2" evidence="5 16"/>
<dbReference type="CDD" id="cd03481">
    <property type="entry name" value="TopoIIA_Trans_ScTopoIIA"/>
    <property type="match status" value="1"/>
</dbReference>
<dbReference type="FunFam" id="3.30.565.10:FF:000004">
    <property type="entry name" value="DNA topoisomerase 2"/>
    <property type="match status" value="1"/>
</dbReference>
<dbReference type="Gene3D" id="1.10.268.10">
    <property type="entry name" value="Topoisomerase, domain 3"/>
    <property type="match status" value="1"/>
</dbReference>
<dbReference type="Gene3D" id="3.40.50.670">
    <property type="match status" value="1"/>
</dbReference>
<dbReference type="SMART" id="SM00434">
    <property type="entry name" value="TOP4c"/>
    <property type="match status" value="1"/>
</dbReference>
<dbReference type="Pfam" id="PF02518">
    <property type="entry name" value="HATPase_c"/>
    <property type="match status" value="1"/>
</dbReference>
<dbReference type="Gene3D" id="3.30.230.10">
    <property type="match status" value="1"/>
</dbReference>
<dbReference type="InterPro" id="IPR013760">
    <property type="entry name" value="Topo_IIA-like_dom_sf"/>
</dbReference>
<evidence type="ECO:0000256" key="13">
    <source>
        <dbReference type="ARBA" id="ARBA00023235"/>
    </source>
</evidence>
<dbReference type="InterPro" id="IPR050634">
    <property type="entry name" value="DNA_Topoisomerase_II"/>
</dbReference>
<evidence type="ECO:0000256" key="9">
    <source>
        <dbReference type="ARBA" id="ARBA00022840"/>
    </source>
</evidence>
<evidence type="ECO:0000256" key="10">
    <source>
        <dbReference type="ARBA" id="ARBA00022842"/>
    </source>
</evidence>
<evidence type="ECO:0000256" key="7">
    <source>
        <dbReference type="ARBA" id="ARBA00022723"/>
    </source>
</evidence>
<dbReference type="PROSITE" id="PS50880">
    <property type="entry name" value="TOPRIM"/>
    <property type="match status" value="1"/>
</dbReference>
<dbReference type="PANTHER" id="PTHR10169">
    <property type="entry name" value="DNA TOPOISOMERASE/GYRASE"/>
    <property type="match status" value="1"/>
</dbReference>
<comment type="subunit">
    <text evidence="16">Homodimer.</text>
</comment>
<dbReference type="OrthoDB" id="276498at2759"/>
<dbReference type="PROSITE" id="PS52040">
    <property type="entry name" value="TOPO_IIA"/>
    <property type="match status" value="1"/>
</dbReference>
<dbReference type="InterPro" id="IPR020568">
    <property type="entry name" value="Ribosomal_Su5_D2-typ_SF"/>
</dbReference>
<dbReference type="InterPro" id="IPR034157">
    <property type="entry name" value="TOPRIM_TopoII"/>
</dbReference>
<evidence type="ECO:0000256" key="6">
    <source>
        <dbReference type="ARBA" id="ARBA00019635"/>
    </source>
</evidence>
<feature type="compositionally biased region" description="Acidic residues" evidence="17">
    <location>
        <begin position="1"/>
        <end position="11"/>
    </location>
</feature>
<evidence type="ECO:0000256" key="5">
    <source>
        <dbReference type="ARBA" id="ARBA00012895"/>
    </source>
</evidence>
<feature type="compositionally biased region" description="Acidic residues" evidence="17">
    <location>
        <begin position="1692"/>
        <end position="1713"/>
    </location>
</feature>
<name>R0J4Z9_EXST2</name>
<reference evidence="20 21" key="1">
    <citation type="journal article" date="2012" name="PLoS Pathog.">
        <title>Diverse lifestyles and strategies of plant pathogenesis encoded in the genomes of eighteen Dothideomycetes fungi.</title>
        <authorList>
            <person name="Ohm R.A."/>
            <person name="Feau N."/>
            <person name="Henrissat B."/>
            <person name="Schoch C.L."/>
            <person name="Horwitz B.A."/>
            <person name="Barry K.W."/>
            <person name="Condon B.J."/>
            <person name="Copeland A.C."/>
            <person name="Dhillon B."/>
            <person name="Glaser F."/>
            <person name="Hesse C.N."/>
            <person name="Kosti I."/>
            <person name="LaButti K."/>
            <person name="Lindquist E.A."/>
            <person name="Lucas S."/>
            <person name="Salamov A.A."/>
            <person name="Bradshaw R.E."/>
            <person name="Ciuffetti L."/>
            <person name="Hamelin R.C."/>
            <person name="Kema G.H.J."/>
            <person name="Lawrence C."/>
            <person name="Scott J.A."/>
            <person name="Spatafora J.W."/>
            <person name="Turgeon B.G."/>
            <person name="de Wit P.J.G.M."/>
            <person name="Zhong S."/>
            <person name="Goodwin S.B."/>
            <person name="Grigoriev I.V."/>
        </authorList>
    </citation>
    <scope>NUCLEOTIDE SEQUENCE [LARGE SCALE GENOMIC DNA]</scope>
    <source>
        <strain evidence="21">28A</strain>
    </source>
</reference>
<dbReference type="GO" id="GO:0007076">
    <property type="term" value="P:mitotic chromosome condensation"/>
    <property type="evidence" value="ECO:0007669"/>
    <property type="project" value="EnsemblFungi"/>
</dbReference>
<dbReference type="SMART" id="SM00433">
    <property type="entry name" value="TOP2c"/>
    <property type="match status" value="1"/>
</dbReference>
<dbReference type="Gene3D" id="3.30.565.10">
    <property type="entry name" value="Histidine kinase-like ATPase, C-terminal domain"/>
    <property type="match status" value="1"/>
</dbReference>
<comment type="similarity">
    <text evidence="4 16">Belongs to the type II topoisomerase family.</text>
</comment>
<evidence type="ECO:0000256" key="8">
    <source>
        <dbReference type="ARBA" id="ARBA00022741"/>
    </source>
</evidence>
<dbReference type="RefSeq" id="XP_008020292.1">
    <property type="nucleotide sequence ID" value="XM_008022101.1"/>
</dbReference>
<dbReference type="Proteomes" id="UP000016935">
    <property type="component" value="Unassembled WGS sequence"/>
</dbReference>
<dbReference type="Pfam" id="PF16898">
    <property type="entry name" value="TOPRIM_C"/>
    <property type="match status" value="1"/>
</dbReference>
<dbReference type="GO" id="GO:0005524">
    <property type="term" value="F:ATP binding"/>
    <property type="evidence" value="ECO:0007669"/>
    <property type="project" value="UniProtKB-UniRule"/>
</dbReference>
<dbReference type="PRINTS" id="PR00418">
    <property type="entry name" value="TPI2FAMILY"/>
</dbReference>
<comment type="function">
    <text evidence="14 16">Control of topological states of DNA by transient breakage and subsequent rejoining of DNA strands. Topoisomerase II makes double-strand breaks.</text>
</comment>
<comment type="cofactor">
    <cofactor evidence="3">
        <name>Mg(2+)</name>
        <dbReference type="ChEBI" id="CHEBI:18420"/>
    </cofactor>
</comment>
<dbReference type="Pfam" id="PF00521">
    <property type="entry name" value="DNA_topoisoIV"/>
    <property type="match status" value="1"/>
</dbReference>
<keyword evidence="11 15" id="KW-0799">Topoisomerase</keyword>
<dbReference type="CDD" id="cd03365">
    <property type="entry name" value="TOPRIM_TopoIIA"/>
    <property type="match status" value="1"/>
</dbReference>
<reference evidence="20 21" key="2">
    <citation type="journal article" date="2013" name="PLoS Genet.">
        <title>Comparative genome structure, secondary metabolite, and effector coding capacity across Cochliobolus pathogens.</title>
        <authorList>
            <person name="Condon B.J."/>
            <person name="Leng Y."/>
            <person name="Wu D."/>
            <person name="Bushley K.E."/>
            <person name="Ohm R.A."/>
            <person name="Otillar R."/>
            <person name="Martin J."/>
            <person name="Schackwitz W."/>
            <person name="Grimwood J."/>
            <person name="MohdZainudin N."/>
            <person name="Xue C."/>
            <person name="Wang R."/>
            <person name="Manning V.A."/>
            <person name="Dhillon B."/>
            <person name="Tu Z.J."/>
            <person name="Steffenson B.J."/>
            <person name="Salamov A."/>
            <person name="Sun H."/>
            <person name="Lowry S."/>
            <person name="LaButti K."/>
            <person name="Han J."/>
            <person name="Copeland A."/>
            <person name="Lindquist E."/>
            <person name="Barry K."/>
            <person name="Schmutz J."/>
            <person name="Baker S.E."/>
            <person name="Ciuffetti L.M."/>
            <person name="Grigoriev I.V."/>
            <person name="Zhong S."/>
            <person name="Turgeon B.G."/>
        </authorList>
    </citation>
    <scope>NUCLEOTIDE SEQUENCE [LARGE SCALE GENOMIC DNA]</scope>
    <source>
        <strain evidence="21">28A</strain>
    </source>
</reference>
<protein>
    <recommendedName>
        <fullName evidence="6 16">DNA topoisomerase 2</fullName>
        <ecNumber evidence="5 16">5.6.2.2</ecNumber>
    </recommendedName>
</protein>
<comment type="catalytic activity">
    <reaction evidence="1 15 16">
        <text>ATP-dependent breakage, passage and rejoining of double-stranded DNA.</text>
        <dbReference type="EC" id="5.6.2.2"/>
    </reaction>
</comment>
<dbReference type="GO" id="GO:0003677">
    <property type="term" value="F:DNA binding"/>
    <property type="evidence" value="ECO:0007669"/>
    <property type="project" value="UniProtKB-UniRule"/>
</dbReference>
<dbReference type="InterPro" id="IPR031660">
    <property type="entry name" value="TOPRIM_C"/>
</dbReference>
<feature type="compositionally biased region" description="Low complexity" evidence="17">
    <location>
        <begin position="20"/>
        <end position="61"/>
    </location>
</feature>
<feature type="compositionally biased region" description="Acidic residues" evidence="17">
    <location>
        <begin position="77"/>
        <end position="97"/>
    </location>
</feature>
<evidence type="ECO:0000256" key="12">
    <source>
        <dbReference type="ARBA" id="ARBA00023125"/>
    </source>
</evidence>
<sequence length="1713" mass="189500">MDDSLMEDSVFDDGASSDFALPAKSAKATKATKAAAKPKAPPKKAAGTAKPRGRPAGAATKPKAKAPLKKKAKADSDMDENSDIDMDEDPIDDDESLLADTPKAKKAPAPKKPSGKPLADIVNESIGGDGDDTPAAKPKKGGASSKYQMLTHLEHIMKRPDTYIGSVERQTDKMWVYNSESESMEYRDVSYVPGLYKIFDEILVNAADNKQNDKNMSEIRVTVDRETGEISIKNDGKGIPIEIHKEHGIYVPEMIFGHLLTSSNYDDDQQKVTGGRNGYGAKLCNVFSTEFTVETVDSKQKKKYKQTWTENMSKMGKAKITDIKADDYTKVSWKADYARFGMEGIDDDFEALVKRRTYDMAGTLRGVKVYLNGDRIKITSFAKYMEMYTKSISRDQGRGDEDKEKDVIITDKLERWDIGFAVSDGAFNQVSFVNSIATTSGGTHVNHIAEQIVDKLMAIVNKKNKAAVKLKPAQIKNHLFLFVNCSIVNPAFTSQTKEQLTTKPSQFGSKPVLSDKFLNAIAKTDVIQNIMHFAQQKADQMMKKTDGNKRNRISNAKLTDANKAGTKDGHLCTLILTEGESASVLALAGRAVVNQDLFGVFPLRGKLLNVRDATVDQIMKNVEIQNIKKFMGLQHKKEYTAADMKSLRYGHLMIMTDQDHDGSHIKGLLINFLQCQFPSLLKVPGFLLEFITPIVKVWKGDPKNPRHLKSFFSMPEYEEWKEQHAHEKGWDHKYYKGLGTSDIPDAQIYFKDLDTHMKRFQVMREEEEKLIELAFSKKKADARKDWLRDFVPGQHLDLTTPDISYDDFVNKELILFSMADNVRSIPSVIDGLKPGQRKVMYTCFRRNIKKDVKVVELAGSVSGSTDYAHGEASMQGTIIGLAQNFVGTNNINYLEPSGNFGSRLKGGADAASARYIYTRLSPFARRIFHPHDDALLKYGESDGNKIEPEMYVPILPTILINGSSGIGTGWSSEIPNFNPLDIIENIKRRMQPGATKEDMTPMIPWYKGFTGTTTVLGPDRYQFTGTIRQTSDNEIEVTELPVRYWTQDFKEKLEEIIKAEKGPSFIKDYIDYNTPDRVHFVIKMEDKYMAAALAKGLEEMFKLYKPQATSNLVAFDAQGRIHKYSSVLDIIEEFYHIRLRYYEKRKQHQLQVMEKEHLKMSNQARFIQMIIDGKLTISKKKKSILVQELKKLGFTPFPKVEEAKTAGELEEAEDDESDGNEAEVSANDYDYLLGMALWSLTQERVEKLLKQLGEKQEEIDTLIKLSPKDIWKVDLDAFMDEWNLQQEEETKRKKKIAGISRRASMKLGIGAGKSGKGKKKRKMDGSDSDASDSDFGPVKKKTKPKKEGLLSYLQQEPAKKPSAAEALKSSSAFGSTAPQKQGTLLSHLVKKEGTPLTDGASDSRPGSSDSKPAPAKRGRPAGAKAVKKDPVSDDEDSDVFAAVAQEAAKESTKAAAPSRAARGAKQVPKYSLGSDSESEDDDLGDVSSMVKTIGAGTNGAPMFKTSTVARPGSNGNARSGGAGAKKNSSLDIDDDTTNYEGLMPQPSPQRPAPRNVNDTIMSSDEDDFNIGTKKPATTKLTARPAVKPKAAATAKPVPKTKALAKKPAAQSPAAKAYAKKHGKEAETAKAVPKKKDVDSDGDEDMDMDDADDIANDILSDDDDEPTPKPAARAPAARPGRRAAAKPAKYVVSDDEADSDDASEPSFDDDDDSE</sequence>
<feature type="compositionally biased region" description="Acidic residues" evidence="17">
    <location>
        <begin position="1639"/>
        <end position="1664"/>
    </location>
</feature>
<dbReference type="InterPro" id="IPR013759">
    <property type="entry name" value="Topo_IIA_B_C"/>
</dbReference>
<dbReference type="InterPro" id="IPR003594">
    <property type="entry name" value="HATPase_dom"/>
</dbReference>
<keyword evidence="13 15" id="KW-0413">Isomerase</keyword>
<evidence type="ECO:0000256" key="2">
    <source>
        <dbReference type="ARBA" id="ARBA00001913"/>
    </source>
</evidence>
<dbReference type="GO" id="GO:0046872">
    <property type="term" value="F:metal ion binding"/>
    <property type="evidence" value="ECO:0007669"/>
    <property type="project" value="UniProtKB-KW"/>
</dbReference>
<evidence type="ECO:0000256" key="4">
    <source>
        <dbReference type="ARBA" id="ARBA00011080"/>
    </source>
</evidence>
<evidence type="ECO:0000313" key="21">
    <source>
        <dbReference type="Proteomes" id="UP000016935"/>
    </source>
</evidence>
<feature type="region of interest" description="Disordered" evidence="17">
    <location>
        <begin position="1307"/>
        <end position="1713"/>
    </location>
</feature>
<dbReference type="InterPro" id="IPR014721">
    <property type="entry name" value="Ribsml_uS5_D2-typ_fold_subgr"/>
</dbReference>
<feature type="domain" description="Topo IIA-type catalytic" evidence="19">
    <location>
        <begin position="825"/>
        <end position="1275"/>
    </location>
</feature>
<evidence type="ECO:0000313" key="20">
    <source>
        <dbReference type="EMBL" id="EOA91995.1"/>
    </source>
</evidence>
<dbReference type="InterPro" id="IPR001241">
    <property type="entry name" value="Topo_IIA"/>
</dbReference>
<dbReference type="Gene3D" id="3.90.199.10">
    <property type="entry name" value="Topoisomerase II, domain 5"/>
    <property type="match status" value="1"/>
</dbReference>
<dbReference type="Pfam" id="PF00204">
    <property type="entry name" value="DNA_gyraseB"/>
    <property type="match status" value="1"/>
</dbReference>
<dbReference type="eggNOG" id="KOG0355">
    <property type="taxonomic scope" value="Eukaryota"/>
</dbReference>
<dbReference type="GO" id="GO:0006325">
    <property type="term" value="P:chromatin organization"/>
    <property type="evidence" value="ECO:0007669"/>
    <property type="project" value="EnsemblFungi"/>
</dbReference>
<feature type="domain" description="Toprim" evidence="18">
    <location>
        <begin position="572"/>
        <end position="688"/>
    </location>
</feature>
<dbReference type="SUPFAM" id="SSF54211">
    <property type="entry name" value="Ribosomal protein S5 domain 2-like"/>
    <property type="match status" value="1"/>
</dbReference>
<dbReference type="FunFam" id="3.30.1490.30:FF:000001">
    <property type="entry name" value="DNA topoisomerase 2"/>
    <property type="match status" value="1"/>
</dbReference>
<evidence type="ECO:0000256" key="11">
    <source>
        <dbReference type="ARBA" id="ARBA00023029"/>
    </source>
</evidence>
<evidence type="ECO:0000256" key="3">
    <source>
        <dbReference type="ARBA" id="ARBA00001946"/>
    </source>
</evidence>
<dbReference type="InterPro" id="IPR006171">
    <property type="entry name" value="TOPRIM_dom"/>
</dbReference>
<feature type="compositionally biased region" description="Polar residues" evidence="17">
    <location>
        <begin position="1368"/>
        <end position="1384"/>
    </location>
</feature>
<evidence type="ECO:0000256" key="1">
    <source>
        <dbReference type="ARBA" id="ARBA00000185"/>
    </source>
</evidence>
<dbReference type="InterPro" id="IPR001154">
    <property type="entry name" value="TopoII_euk"/>
</dbReference>
<dbReference type="CDD" id="cd16930">
    <property type="entry name" value="HATPase_TopII-like"/>
    <property type="match status" value="1"/>
</dbReference>
<evidence type="ECO:0000256" key="17">
    <source>
        <dbReference type="SAM" id="MobiDB-lite"/>
    </source>
</evidence>
<feature type="compositionally biased region" description="Basic and acidic residues" evidence="17">
    <location>
        <begin position="1623"/>
        <end position="1638"/>
    </location>
</feature>
<dbReference type="FunFam" id="3.40.50.670:FF:000001">
    <property type="entry name" value="DNA topoisomerase 2"/>
    <property type="match status" value="2"/>
</dbReference>
<dbReference type="InterPro" id="IPR013758">
    <property type="entry name" value="Topo_IIA_A/C_ab"/>
</dbReference>
<dbReference type="HOGENOM" id="CLU_001935_2_0_1"/>
<evidence type="ECO:0000256" key="15">
    <source>
        <dbReference type="PROSITE-ProRule" id="PRU01384"/>
    </source>
</evidence>
<dbReference type="FunFam" id="3.30.1360.40:FF:000003">
    <property type="entry name" value="DNA topoisomerase 2"/>
    <property type="match status" value="1"/>
</dbReference>
<dbReference type="GeneID" id="19404650"/>
<feature type="active site" description="O-(5'-phospho-DNA)-tyrosine intermediate" evidence="15">
    <location>
        <position position="915"/>
    </location>
</feature>
<evidence type="ECO:0000259" key="18">
    <source>
        <dbReference type="PROSITE" id="PS50880"/>
    </source>
</evidence>
<dbReference type="Gene3D" id="3.30.1360.40">
    <property type="match status" value="1"/>
</dbReference>
<dbReference type="STRING" id="671987.R0J4Z9"/>
<keyword evidence="7" id="KW-0479">Metal-binding</keyword>
<dbReference type="Gene3D" id="3.30.1490.30">
    <property type="match status" value="1"/>
</dbReference>
<dbReference type="InterPro" id="IPR002205">
    <property type="entry name" value="Topo_IIA_dom_A"/>
</dbReference>
<feature type="compositionally biased region" description="Basic residues" evidence="17">
    <location>
        <begin position="62"/>
        <end position="72"/>
    </location>
</feature>
<dbReference type="InterPro" id="IPR013506">
    <property type="entry name" value="Topo_IIA_bsu_dom2"/>
</dbReference>
<evidence type="ECO:0000256" key="14">
    <source>
        <dbReference type="ARBA" id="ARBA00053943"/>
    </source>
</evidence>
<dbReference type="InterPro" id="IPR036890">
    <property type="entry name" value="HATPase_C_sf"/>
</dbReference>
<dbReference type="SUPFAM" id="SSF55874">
    <property type="entry name" value="ATPase domain of HSP90 chaperone/DNA topoisomerase II/histidine kinase"/>
    <property type="match status" value="1"/>
</dbReference>
<proteinExistence type="inferred from homology"/>
<dbReference type="PANTHER" id="PTHR10169:SF38">
    <property type="entry name" value="DNA TOPOISOMERASE 2"/>
    <property type="match status" value="1"/>
</dbReference>
<dbReference type="GO" id="GO:0006265">
    <property type="term" value="P:DNA topological change"/>
    <property type="evidence" value="ECO:0007669"/>
    <property type="project" value="UniProtKB-UniRule"/>
</dbReference>
<dbReference type="GO" id="GO:0034506">
    <property type="term" value="C:chromosome, centromeric core domain"/>
    <property type="evidence" value="ECO:0007669"/>
    <property type="project" value="EnsemblFungi"/>
</dbReference>
<dbReference type="GO" id="GO:0000712">
    <property type="term" value="P:resolution of meiotic recombination intermediates"/>
    <property type="evidence" value="ECO:0007669"/>
    <property type="project" value="EnsemblFungi"/>
</dbReference>
<gene>
    <name evidence="20" type="ORF">SETTUDRAFT_40880</name>
</gene>
<keyword evidence="10" id="KW-0460">Magnesium</keyword>
<keyword evidence="21" id="KW-1185">Reference proteome</keyword>
<dbReference type="Pfam" id="PF01751">
    <property type="entry name" value="Toprim"/>
    <property type="match status" value="1"/>
</dbReference>
<organism evidence="20 21">
    <name type="scientific">Exserohilum turcicum (strain 28A)</name>
    <name type="common">Northern leaf blight fungus</name>
    <name type="synonym">Setosphaeria turcica</name>
    <dbReference type="NCBI Taxonomy" id="671987"/>
    <lineage>
        <taxon>Eukaryota</taxon>
        <taxon>Fungi</taxon>
        <taxon>Dikarya</taxon>
        <taxon>Ascomycota</taxon>
        <taxon>Pezizomycotina</taxon>
        <taxon>Dothideomycetes</taxon>
        <taxon>Pleosporomycetidae</taxon>
        <taxon>Pleosporales</taxon>
        <taxon>Pleosporineae</taxon>
        <taxon>Pleosporaceae</taxon>
        <taxon>Exserohilum</taxon>
    </lineage>
</organism>
<evidence type="ECO:0000256" key="16">
    <source>
        <dbReference type="RuleBase" id="RU362094"/>
    </source>
</evidence>
<dbReference type="GO" id="GO:0000791">
    <property type="term" value="C:euchromatin"/>
    <property type="evidence" value="ECO:0007669"/>
    <property type="project" value="EnsemblFungi"/>
</dbReference>
<feature type="region of interest" description="Disordered" evidence="17">
    <location>
        <begin position="1"/>
        <end position="144"/>
    </location>
</feature>
<evidence type="ECO:0000259" key="19">
    <source>
        <dbReference type="PROSITE" id="PS52040"/>
    </source>
</evidence>
<keyword evidence="9 16" id="KW-0067">ATP-binding</keyword>
<keyword evidence="12 15" id="KW-0238">DNA-binding</keyword>
<dbReference type="SUPFAM" id="SSF56719">
    <property type="entry name" value="Type II DNA topoisomerase"/>
    <property type="match status" value="1"/>
</dbReference>